<keyword evidence="3" id="KW-1185">Reference proteome</keyword>
<dbReference type="AlphaFoldDB" id="A0A9P7TXF1"/>
<protein>
    <submittedName>
        <fullName evidence="2">Uncharacterized protein</fullName>
    </submittedName>
</protein>
<reference evidence="2 3" key="1">
    <citation type="journal article" date="2020" name="bioRxiv">
        <title>Whole genome comparisons of ergot fungi reveals the divergence and evolution of species within the genus Claviceps are the result of varying mechanisms driving genome evolution and host range expansion.</title>
        <authorList>
            <person name="Wyka S.A."/>
            <person name="Mondo S.J."/>
            <person name="Liu M."/>
            <person name="Dettman J."/>
            <person name="Nalam V."/>
            <person name="Broders K.D."/>
        </authorList>
    </citation>
    <scope>NUCLEOTIDE SEQUENCE [LARGE SCALE GENOMIC DNA]</scope>
    <source>
        <strain evidence="2 3">LM576</strain>
    </source>
</reference>
<proteinExistence type="predicted"/>
<sequence length="62" mass="6469">MAPLTRVSAKAPEAPGSQGPPELGAEPARSPRSKSPSTWVNRAGYHPARGRGVAPPRDNRGI</sequence>
<dbReference type="Proteomes" id="UP000732380">
    <property type="component" value="Unassembled WGS sequence"/>
</dbReference>
<gene>
    <name evidence="2" type="ORF">E4U13_002209</name>
</gene>
<comment type="caution">
    <text evidence="2">The sequence shown here is derived from an EMBL/GenBank/DDBJ whole genome shotgun (WGS) entry which is preliminary data.</text>
</comment>
<evidence type="ECO:0000256" key="1">
    <source>
        <dbReference type="SAM" id="MobiDB-lite"/>
    </source>
</evidence>
<feature type="region of interest" description="Disordered" evidence="1">
    <location>
        <begin position="1"/>
        <end position="62"/>
    </location>
</feature>
<organism evidence="2 3">
    <name type="scientific">Claviceps humidiphila</name>
    <dbReference type="NCBI Taxonomy" id="1294629"/>
    <lineage>
        <taxon>Eukaryota</taxon>
        <taxon>Fungi</taxon>
        <taxon>Dikarya</taxon>
        <taxon>Ascomycota</taxon>
        <taxon>Pezizomycotina</taxon>
        <taxon>Sordariomycetes</taxon>
        <taxon>Hypocreomycetidae</taxon>
        <taxon>Hypocreales</taxon>
        <taxon>Clavicipitaceae</taxon>
        <taxon>Claviceps</taxon>
    </lineage>
</organism>
<accession>A0A9P7TXF1</accession>
<dbReference type="EMBL" id="SRQM01000195">
    <property type="protein sequence ID" value="KAG6115970.1"/>
    <property type="molecule type" value="Genomic_DNA"/>
</dbReference>
<evidence type="ECO:0000313" key="2">
    <source>
        <dbReference type="EMBL" id="KAG6115970.1"/>
    </source>
</evidence>
<name>A0A9P7TXF1_9HYPO</name>
<evidence type="ECO:0000313" key="3">
    <source>
        <dbReference type="Proteomes" id="UP000732380"/>
    </source>
</evidence>